<sequence>MNPTSYSPNINDHNIVFGGITPKVYTQQKSYEGQQQSYEGQQFRINPIPMNGCLYNMCQSQNLENNVFKQCNSETKQMSFVNQENSSKEEITLETINNDVFNILQLLNYFQNQYVTRSDCVSFHLLNLTLQSLLHITSYMKKLESEKLINSKLSTNETKGSESSKTDSTKPRKGQKDHTKEDKEKLHSSDSESSDSESSDSESDNKSDSESDSQGIDTEKYDDEESSTESGSPSDMEVLRPIKTLKNSFREYAPAYLQKKNEKFQKKVPKELFYYNRNSTKDGAKDVRNEIIEAMNNTNISLFILTEDCCIATYSKQKSEADKGWNEDDSFKIYQLMKDKSECYIELRCNENKSFELTTDPLFEILTAFCAFSITRRLEICYKPDGDIFGTLPYTVVPSGGAIKTLGSSPGYFKEKIDRILIVKWN</sequence>
<protein>
    <recommendedName>
        <fullName evidence="4">TLDc domain-containing protein</fullName>
    </recommendedName>
</protein>
<accession>A0ABQ0DU83</accession>
<dbReference type="EMBL" id="BAAFRS010000287">
    <property type="protein sequence ID" value="GAB1226414.1"/>
    <property type="molecule type" value="Genomic_DNA"/>
</dbReference>
<comment type="caution">
    <text evidence="2">The sequence shown here is derived from an EMBL/GenBank/DDBJ whole genome shotgun (WGS) entry which is preliminary data.</text>
</comment>
<evidence type="ECO:0000313" key="2">
    <source>
        <dbReference type="EMBL" id="GAB1226414.1"/>
    </source>
</evidence>
<feature type="compositionally biased region" description="Acidic residues" evidence="1">
    <location>
        <begin position="192"/>
        <end position="202"/>
    </location>
</feature>
<dbReference type="Proteomes" id="UP001628156">
    <property type="component" value="Unassembled WGS sequence"/>
</dbReference>
<evidence type="ECO:0000256" key="1">
    <source>
        <dbReference type="SAM" id="MobiDB-lite"/>
    </source>
</evidence>
<proteinExistence type="predicted"/>
<organism evidence="2 3">
    <name type="scientific">Entamoeba nuttalli</name>
    <dbReference type="NCBI Taxonomy" id="412467"/>
    <lineage>
        <taxon>Eukaryota</taxon>
        <taxon>Amoebozoa</taxon>
        <taxon>Evosea</taxon>
        <taxon>Archamoebae</taxon>
        <taxon>Mastigamoebida</taxon>
        <taxon>Entamoebidae</taxon>
        <taxon>Entamoeba</taxon>
    </lineage>
</organism>
<evidence type="ECO:0000313" key="3">
    <source>
        <dbReference type="Proteomes" id="UP001628156"/>
    </source>
</evidence>
<feature type="region of interest" description="Disordered" evidence="1">
    <location>
        <begin position="154"/>
        <end position="239"/>
    </location>
</feature>
<gene>
    <name evidence="2" type="ORF">ENUP19_0287G0029</name>
</gene>
<reference evidence="2 3" key="1">
    <citation type="journal article" date="2019" name="PLoS Negl. Trop. Dis.">
        <title>Whole genome sequencing of Entamoeba nuttalli reveals mammalian host-related molecular signatures and a novel octapeptide-repeat surface protein.</title>
        <authorList>
            <person name="Tanaka M."/>
            <person name="Makiuchi T."/>
            <person name="Komiyama T."/>
            <person name="Shiina T."/>
            <person name="Osaki K."/>
            <person name="Tachibana H."/>
        </authorList>
    </citation>
    <scope>NUCLEOTIDE SEQUENCE [LARGE SCALE GENOMIC DNA]</scope>
    <source>
        <strain evidence="2 3">P19-061405</strain>
    </source>
</reference>
<keyword evidence="3" id="KW-1185">Reference proteome</keyword>
<name>A0ABQ0DU83_9EUKA</name>
<evidence type="ECO:0008006" key="4">
    <source>
        <dbReference type="Google" id="ProtNLM"/>
    </source>
</evidence>
<feature type="compositionally biased region" description="Basic and acidic residues" evidence="1">
    <location>
        <begin position="159"/>
        <end position="190"/>
    </location>
</feature>